<dbReference type="PANTHER" id="PTHR43673:SF10">
    <property type="entry name" value="NADH DEHYDROGENASE_NAD(P)H NITROREDUCTASE XCC3605-RELATED"/>
    <property type="match status" value="1"/>
</dbReference>
<protein>
    <submittedName>
        <fullName evidence="4">Oxidoreductase</fullName>
    </submittedName>
</protein>
<comment type="similarity">
    <text evidence="1">Belongs to the nitroreductase family.</text>
</comment>
<dbReference type="Gene3D" id="3.40.109.10">
    <property type="entry name" value="NADH Oxidase"/>
    <property type="match status" value="1"/>
</dbReference>
<dbReference type="InterPro" id="IPR029479">
    <property type="entry name" value="Nitroreductase"/>
</dbReference>
<comment type="caution">
    <text evidence="4">The sequence shown here is derived from an EMBL/GenBank/DDBJ whole genome shotgun (WGS) entry which is preliminary data.</text>
</comment>
<dbReference type="EMBL" id="BNJG01000003">
    <property type="protein sequence ID" value="GHO58685.1"/>
    <property type="molecule type" value="Genomic_DNA"/>
</dbReference>
<dbReference type="PANTHER" id="PTHR43673">
    <property type="entry name" value="NAD(P)H NITROREDUCTASE YDGI-RELATED"/>
    <property type="match status" value="1"/>
</dbReference>
<dbReference type="CDD" id="cd02062">
    <property type="entry name" value="Nitro_FMN_reductase"/>
    <property type="match status" value="1"/>
</dbReference>
<evidence type="ECO:0000259" key="3">
    <source>
        <dbReference type="Pfam" id="PF00881"/>
    </source>
</evidence>
<organism evidence="4 5">
    <name type="scientific">Ktedonobacter robiniae</name>
    <dbReference type="NCBI Taxonomy" id="2778365"/>
    <lineage>
        <taxon>Bacteria</taxon>
        <taxon>Bacillati</taxon>
        <taxon>Chloroflexota</taxon>
        <taxon>Ktedonobacteria</taxon>
        <taxon>Ktedonobacterales</taxon>
        <taxon>Ktedonobacteraceae</taxon>
        <taxon>Ktedonobacter</taxon>
    </lineage>
</organism>
<proteinExistence type="inferred from homology"/>
<gene>
    <name evidence="4" type="ORF">KSB_71600</name>
</gene>
<dbReference type="Proteomes" id="UP000654345">
    <property type="component" value="Unassembled WGS sequence"/>
</dbReference>
<evidence type="ECO:0000313" key="4">
    <source>
        <dbReference type="EMBL" id="GHO58685.1"/>
    </source>
</evidence>
<keyword evidence="2" id="KW-0560">Oxidoreductase</keyword>
<dbReference type="RefSeq" id="WP_201374937.1">
    <property type="nucleotide sequence ID" value="NZ_BNJG01000003.1"/>
</dbReference>
<accession>A0ABQ3V204</accession>
<evidence type="ECO:0000256" key="1">
    <source>
        <dbReference type="ARBA" id="ARBA00007118"/>
    </source>
</evidence>
<reference evidence="4 5" key="1">
    <citation type="journal article" date="2021" name="Int. J. Syst. Evol. Microbiol.">
        <title>Reticulibacter mediterranei gen. nov., sp. nov., within the new family Reticulibacteraceae fam. nov., and Ktedonospora formicarum gen. nov., sp. nov., Ktedonobacter robiniae sp. nov., Dictyobacter formicarum sp. nov. and Dictyobacter arantiisoli sp. nov., belonging to the class Ktedonobacteria.</title>
        <authorList>
            <person name="Yabe S."/>
            <person name="Zheng Y."/>
            <person name="Wang C.M."/>
            <person name="Sakai Y."/>
            <person name="Abe K."/>
            <person name="Yokota A."/>
            <person name="Donadio S."/>
            <person name="Cavaletti L."/>
            <person name="Monciardini P."/>
        </authorList>
    </citation>
    <scope>NUCLEOTIDE SEQUENCE [LARGE SCALE GENOMIC DNA]</scope>
    <source>
        <strain evidence="4 5">SOSP1-30</strain>
    </source>
</reference>
<feature type="domain" description="Nitroreductase" evidence="3">
    <location>
        <begin position="16"/>
        <end position="195"/>
    </location>
</feature>
<keyword evidence="5" id="KW-1185">Reference proteome</keyword>
<sequence length="219" mass="24739">MPQLDLLPDALLSTTRAVRRRLDLTRPVEPEVLRECLELAVQAPTGRNRQRWDFIVVTDAEQRRALAEVYWRGPELPQPMLSAHLPGANFTRARRGEHITDKTFEGLNSLIERLDKVPALVIPCIHGRTEGASILEQANTWGSILPAVWSFMLAARSRGLGTCWTTLSPYCEREVAQLLGIPHHEIMQAALIPVAYTLGTNFRPGPRVSLEQVVHWNQW</sequence>
<dbReference type="InterPro" id="IPR000415">
    <property type="entry name" value="Nitroreductase-like"/>
</dbReference>
<dbReference type="Pfam" id="PF00881">
    <property type="entry name" value="Nitroreductase"/>
    <property type="match status" value="1"/>
</dbReference>
<dbReference type="SUPFAM" id="SSF55469">
    <property type="entry name" value="FMN-dependent nitroreductase-like"/>
    <property type="match status" value="1"/>
</dbReference>
<evidence type="ECO:0000256" key="2">
    <source>
        <dbReference type="ARBA" id="ARBA00023002"/>
    </source>
</evidence>
<evidence type="ECO:0000313" key="5">
    <source>
        <dbReference type="Proteomes" id="UP000654345"/>
    </source>
</evidence>
<name>A0ABQ3V204_9CHLR</name>